<dbReference type="RefSeq" id="XP_016210410.1">
    <property type="nucleotide sequence ID" value="XM_016361728.1"/>
</dbReference>
<keyword evidence="2" id="KW-0436">Ligase</keyword>
<protein>
    <recommendedName>
        <fullName evidence="7">4-coumarate-CoA ligase</fullName>
    </recommendedName>
</protein>
<dbReference type="InterPro" id="IPR000873">
    <property type="entry name" value="AMP-dep_synth/lig_dom"/>
</dbReference>
<dbReference type="InterPro" id="IPR020845">
    <property type="entry name" value="AMP-binding_CS"/>
</dbReference>
<feature type="domain" description="AMP-dependent synthetase/ligase" evidence="3">
    <location>
        <begin position="90"/>
        <end position="421"/>
    </location>
</feature>
<evidence type="ECO:0000259" key="3">
    <source>
        <dbReference type="Pfam" id="PF00501"/>
    </source>
</evidence>
<dbReference type="Gene3D" id="3.40.50.12780">
    <property type="entry name" value="N-terminal domain of ligase-like"/>
    <property type="match status" value="1"/>
</dbReference>
<proteinExistence type="inferred from homology"/>
<dbReference type="HOGENOM" id="CLU_000022_59_2_1"/>
<dbReference type="EMBL" id="KN847562">
    <property type="protein sequence ID" value="KIW00541.1"/>
    <property type="molecule type" value="Genomic_DNA"/>
</dbReference>
<comment type="similarity">
    <text evidence="1">Belongs to the ATP-dependent AMP-binding enzyme family.</text>
</comment>
<gene>
    <name evidence="5" type="ORF">PV09_07896</name>
</gene>
<dbReference type="AlphaFoldDB" id="A0A0D1XEF4"/>
<dbReference type="GO" id="GO:0016405">
    <property type="term" value="F:CoA-ligase activity"/>
    <property type="evidence" value="ECO:0007669"/>
    <property type="project" value="TreeGrafter"/>
</dbReference>
<dbReference type="InterPro" id="IPR042099">
    <property type="entry name" value="ANL_N_sf"/>
</dbReference>
<dbReference type="GeneID" id="27315869"/>
<dbReference type="Proteomes" id="UP000053259">
    <property type="component" value="Unassembled WGS sequence"/>
</dbReference>
<dbReference type="PANTHER" id="PTHR24096:SF149">
    <property type="entry name" value="AMP-BINDING DOMAIN-CONTAINING PROTEIN-RELATED"/>
    <property type="match status" value="1"/>
</dbReference>
<dbReference type="GO" id="GO:0019748">
    <property type="term" value="P:secondary metabolic process"/>
    <property type="evidence" value="ECO:0007669"/>
    <property type="project" value="TreeGrafter"/>
</dbReference>
<dbReference type="PANTHER" id="PTHR24096">
    <property type="entry name" value="LONG-CHAIN-FATTY-ACID--COA LIGASE"/>
    <property type="match status" value="1"/>
</dbReference>
<reference evidence="5 6" key="1">
    <citation type="submission" date="2015-01" db="EMBL/GenBank/DDBJ databases">
        <title>The Genome Sequence of Ochroconis gallopava CBS43764.</title>
        <authorList>
            <consortium name="The Broad Institute Genomics Platform"/>
            <person name="Cuomo C."/>
            <person name="de Hoog S."/>
            <person name="Gorbushina A."/>
            <person name="Stielow B."/>
            <person name="Teixiera M."/>
            <person name="Abouelleil A."/>
            <person name="Chapman S.B."/>
            <person name="Priest M."/>
            <person name="Young S.K."/>
            <person name="Wortman J."/>
            <person name="Nusbaum C."/>
            <person name="Birren B."/>
        </authorList>
    </citation>
    <scope>NUCLEOTIDE SEQUENCE [LARGE SCALE GENOMIC DNA]</scope>
    <source>
        <strain evidence="5 6">CBS 43764</strain>
    </source>
</reference>
<keyword evidence="6" id="KW-1185">Reference proteome</keyword>
<evidence type="ECO:0000313" key="6">
    <source>
        <dbReference type="Proteomes" id="UP000053259"/>
    </source>
</evidence>
<dbReference type="FunFam" id="3.30.300.30:FF:000007">
    <property type="entry name" value="4-coumarate--CoA ligase 2"/>
    <property type="match status" value="1"/>
</dbReference>
<evidence type="ECO:0000256" key="1">
    <source>
        <dbReference type="ARBA" id="ARBA00006432"/>
    </source>
</evidence>
<organism evidence="5 6">
    <name type="scientific">Verruconis gallopava</name>
    <dbReference type="NCBI Taxonomy" id="253628"/>
    <lineage>
        <taxon>Eukaryota</taxon>
        <taxon>Fungi</taxon>
        <taxon>Dikarya</taxon>
        <taxon>Ascomycota</taxon>
        <taxon>Pezizomycotina</taxon>
        <taxon>Dothideomycetes</taxon>
        <taxon>Pleosporomycetidae</taxon>
        <taxon>Venturiales</taxon>
        <taxon>Sympoventuriaceae</taxon>
        <taxon>Verruconis</taxon>
    </lineage>
</organism>
<dbReference type="Pfam" id="PF00501">
    <property type="entry name" value="AMP-binding"/>
    <property type="match status" value="1"/>
</dbReference>
<dbReference type="InterPro" id="IPR045851">
    <property type="entry name" value="AMP-bd_C_sf"/>
</dbReference>
<dbReference type="Pfam" id="PF13193">
    <property type="entry name" value="AMP-binding_C"/>
    <property type="match status" value="1"/>
</dbReference>
<accession>A0A0D1XEF4</accession>
<sequence length="563" mass="61934">MSKRTLVEKHGSQYIYKADTTYPIPNVDLLTLLFEHPQCGAKENTIIHVDAENPSNALTKASARTLTKRIAHALRTQYNVGPIALGKGTKGAKKKDYVTCISAGNYLVPCMFYGVVAAGGIFSSVTASATVEELERLIKLAPSELIITSAETKETSVAAAKKCGIPLKNVLVIDVPGVALRRASDDKDILTRKELDWRVITNKKELENTPLCLIYSSGTTGLPKGVPLTHMNMVAECILGCDPIKKQMDFEYKTIAHLPVAHIAGMQGYFVNPFYMGGPTYWMTKFDFPKFLEYNKKYGITFFFTVPPIYLLIAKMPQVTDQFDTLRIAISGAAPMGKDLQYAASAKLGKGQTFITQTWGLSESTGSATLLGYGEKDDTGSVSRLLPNCMARMVDEDGHDVEPGKEGEIWLQGPVIFRGYHNNPAADKDSFENGWYKTGDVGVFKNGLFYIVDRRKELIKYKGMQVAPAELEALLISHEDILDAAVIGVEAEGTEVPRAYVVADPKKISEQQIKDFVKQNVAQYKQLRGGVVFIDAIPKSPSGKILRKDLRAMAKKEAPKAKL</sequence>
<evidence type="ECO:0000313" key="5">
    <source>
        <dbReference type="EMBL" id="KIW00541.1"/>
    </source>
</evidence>
<dbReference type="OrthoDB" id="1898221at2759"/>
<dbReference type="PROSITE" id="PS00455">
    <property type="entry name" value="AMP_BINDING"/>
    <property type="match status" value="1"/>
</dbReference>
<feature type="domain" description="AMP-binding enzyme C-terminal" evidence="4">
    <location>
        <begin position="470"/>
        <end position="544"/>
    </location>
</feature>
<dbReference type="Gene3D" id="3.30.300.30">
    <property type="match status" value="1"/>
</dbReference>
<evidence type="ECO:0000256" key="2">
    <source>
        <dbReference type="ARBA" id="ARBA00022598"/>
    </source>
</evidence>
<evidence type="ECO:0000259" key="4">
    <source>
        <dbReference type="Pfam" id="PF13193"/>
    </source>
</evidence>
<evidence type="ECO:0008006" key="7">
    <source>
        <dbReference type="Google" id="ProtNLM"/>
    </source>
</evidence>
<name>A0A0D1XEF4_9PEZI</name>
<dbReference type="SUPFAM" id="SSF56801">
    <property type="entry name" value="Acetyl-CoA synthetase-like"/>
    <property type="match status" value="1"/>
</dbReference>
<dbReference type="InterPro" id="IPR025110">
    <property type="entry name" value="AMP-bd_C"/>
</dbReference>
<dbReference type="VEuPathDB" id="FungiDB:PV09_07896"/>
<dbReference type="STRING" id="253628.A0A0D1XEF4"/>
<dbReference type="InParanoid" id="A0A0D1XEF4"/>